<evidence type="ECO:0000256" key="3">
    <source>
        <dbReference type="ARBA" id="ARBA00008343"/>
    </source>
</evidence>
<dbReference type="InterPro" id="IPR000445">
    <property type="entry name" value="HhH_motif"/>
</dbReference>
<dbReference type="PROSITE" id="PS01155">
    <property type="entry name" value="ENDONUCLEASE_III_2"/>
    <property type="match status" value="1"/>
</dbReference>
<dbReference type="NCBIfam" id="NF008132">
    <property type="entry name" value="PRK10880.1"/>
    <property type="match status" value="1"/>
</dbReference>
<evidence type="ECO:0000256" key="8">
    <source>
        <dbReference type="ARBA" id="ARBA00022763"/>
    </source>
</evidence>
<dbReference type="GO" id="GO:0000701">
    <property type="term" value="F:purine-specific mismatch base pair DNA N-glycosylase activity"/>
    <property type="evidence" value="ECO:0007669"/>
    <property type="project" value="UniProtKB-EC"/>
</dbReference>
<dbReference type="InterPro" id="IPR044298">
    <property type="entry name" value="MIG/MutY"/>
</dbReference>
<dbReference type="GO" id="GO:0051539">
    <property type="term" value="F:4 iron, 4 sulfur cluster binding"/>
    <property type="evidence" value="ECO:0007669"/>
    <property type="project" value="UniProtKB-UniRule"/>
</dbReference>
<dbReference type="InterPro" id="IPR029119">
    <property type="entry name" value="MutY_C"/>
</dbReference>
<dbReference type="InterPro" id="IPR005760">
    <property type="entry name" value="A/G_AdeGlyc_MutY"/>
</dbReference>
<feature type="domain" description="HhH-GPD" evidence="15">
    <location>
        <begin position="39"/>
        <end position="190"/>
    </location>
</feature>
<dbReference type="Pfam" id="PF00633">
    <property type="entry name" value="HHH"/>
    <property type="match status" value="1"/>
</dbReference>
<dbReference type="CDD" id="cd03431">
    <property type="entry name" value="NUDIX_DNA_Glycosylase_C-MutY"/>
    <property type="match status" value="1"/>
</dbReference>
<keyword evidence="12" id="KW-0234">DNA repair</keyword>
<dbReference type="InterPro" id="IPR015797">
    <property type="entry name" value="NUDIX_hydrolase-like_dom_sf"/>
</dbReference>
<dbReference type="OrthoDB" id="9802365at2"/>
<name>A0A1B2H961_BUCDN</name>
<comment type="catalytic activity">
    <reaction evidence="1 14">
        <text>Hydrolyzes free adenine bases from 7,8-dihydro-8-oxoguanine:adenine mismatched double-stranded DNA, leaving an apurinic site.</text>
        <dbReference type="EC" id="3.2.2.31"/>
    </reaction>
</comment>
<dbReference type="InterPro" id="IPR004036">
    <property type="entry name" value="Endonuclease-III-like_CS2"/>
</dbReference>
<dbReference type="EMBL" id="CP013259">
    <property type="protein sequence ID" value="ANZ22732.1"/>
    <property type="molecule type" value="Genomic_DNA"/>
</dbReference>
<dbReference type="PANTHER" id="PTHR42944:SF1">
    <property type="entry name" value="ADENINE DNA GLYCOSYLASE"/>
    <property type="match status" value="1"/>
</dbReference>
<organism evidence="16 17">
    <name type="scientific">Buchnera aphidicola subsp. Diuraphis noxia</name>
    <dbReference type="NCBI Taxonomy" id="118101"/>
    <lineage>
        <taxon>Bacteria</taxon>
        <taxon>Pseudomonadati</taxon>
        <taxon>Pseudomonadota</taxon>
        <taxon>Gammaproteobacteria</taxon>
        <taxon>Enterobacterales</taxon>
        <taxon>Erwiniaceae</taxon>
        <taxon>Buchnera</taxon>
    </lineage>
</organism>
<dbReference type="Gene3D" id="1.10.340.30">
    <property type="entry name" value="Hypothetical protein, domain 2"/>
    <property type="match status" value="1"/>
</dbReference>
<evidence type="ECO:0000256" key="4">
    <source>
        <dbReference type="ARBA" id="ARBA00012045"/>
    </source>
</evidence>
<dbReference type="Gene3D" id="1.10.1670.10">
    <property type="entry name" value="Helix-hairpin-Helix base-excision DNA repair enzymes (C-terminal)"/>
    <property type="match status" value="1"/>
</dbReference>
<evidence type="ECO:0000256" key="13">
    <source>
        <dbReference type="ARBA" id="ARBA00023295"/>
    </source>
</evidence>
<dbReference type="SUPFAM" id="SSF55811">
    <property type="entry name" value="Nudix"/>
    <property type="match status" value="1"/>
</dbReference>
<dbReference type="Proteomes" id="UP000093070">
    <property type="component" value="Chromosome"/>
</dbReference>
<evidence type="ECO:0000256" key="2">
    <source>
        <dbReference type="ARBA" id="ARBA00002933"/>
    </source>
</evidence>
<keyword evidence="7" id="KW-0479">Metal-binding</keyword>
<dbReference type="Pfam" id="PF00730">
    <property type="entry name" value="HhH-GPD"/>
    <property type="match status" value="1"/>
</dbReference>
<dbReference type="GO" id="GO:0006298">
    <property type="term" value="P:mismatch repair"/>
    <property type="evidence" value="ECO:0007669"/>
    <property type="project" value="TreeGrafter"/>
</dbReference>
<dbReference type="CDD" id="cd00056">
    <property type="entry name" value="ENDO3c"/>
    <property type="match status" value="1"/>
</dbReference>
<dbReference type="EC" id="3.2.2.31" evidence="4 14"/>
<reference evidence="16 17" key="1">
    <citation type="submission" date="2015-11" db="EMBL/GenBank/DDBJ databases">
        <title>The complete genome of Buchnera aphidicola from Diuraphis noxia biotype SAM.</title>
        <authorList>
            <person name="Burger N.F.V."/>
            <person name="Oberholster A.-M."/>
        </authorList>
    </citation>
    <scope>NUCLEOTIDE SEQUENCE [LARGE SCALE GENOMIC DNA]</scope>
    <source>
        <strain evidence="16">SAM</strain>
    </source>
</reference>
<keyword evidence="11" id="KW-0411">Iron-sulfur</keyword>
<keyword evidence="10 14" id="KW-0408">Iron</keyword>
<dbReference type="SMART" id="SM00478">
    <property type="entry name" value="ENDO3c"/>
    <property type="match status" value="1"/>
</dbReference>
<protein>
    <recommendedName>
        <fullName evidence="5 14">Adenine DNA glycosylase</fullName>
        <ecNumber evidence="4 14">3.2.2.31</ecNumber>
    </recommendedName>
</protein>
<sequence>MTIYSFSQLVLNWYHENGRKNLPWQKNKTLYIVWISEIMLQQTTVQTVIPYFKKFILNFPDVKSINDSTLDKILYLWSGLGYYNRARNIYKSAKIIQTQYNGVFPDQFANLIKLPGIGKSTAGAILSLSLNFFHSILDGNVKRILIRYYDFRGSIKDRKLEKKLWCLIESITPINNTGQFNQGMMDIGSLICTRGKTKCNICPLKKSCISNIKQNWEQYPSKNIKKTSHEKTSWFILIKSKNNFWLERNTIKNVWKGLFCFPNFDTEKKALIWLKEKKINLKKIKKMLSFFHKFSHFILHIHPILIDCPHNLKFHGDNKIGIWYNLNKPKHIGLPQPVKKILTNFQKDTVLRKN</sequence>
<dbReference type="GO" id="GO:0032357">
    <property type="term" value="F:oxidized purine DNA binding"/>
    <property type="evidence" value="ECO:0007669"/>
    <property type="project" value="TreeGrafter"/>
</dbReference>
<evidence type="ECO:0000313" key="16">
    <source>
        <dbReference type="EMBL" id="ANZ22732.1"/>
    </source>
</evidence>
<keyword evidence="6" id="KW-0004">4Fe-4S</keyword>
<dbReference type="PANTHER" id="PTHR42944">
    <property type="entry name" value="ADENINE DNA GLYCOSYLASE"/>
    <property type="match status" value="1"/>
</dbReference>
<evidence type="ECO:0000313" key="17">
    <source>
        <dbReference type="Proteomes" id="UP000093070"/>
    </source>
</evidence>
<dbReference type="InterPro" id="IPR011257">
    <property type="entry name" value="DNA_glycosylase"/>
</dbReference>
<comment type="similarity">
    <text evidence="3 14">Belongs to the Nth/MutY family.</text>
</comment>
<evidence type="ECO:0000256" key="11">
    <source>
        <dbReference type="ARBA" id="ARBA00023014"/>
    </source>
</evidence>
<evidence type="ECO:0000256" key="1">
    <source>
        <dbReference type="ARBA" id="ARBA00000843"/>
    </source>
</evidence>
<keyword evidence="9" id="KW-0378">Hydrolase</keyword>
<dbReference type="STRING" id="118101.ATN01_02745"/>
<dbReference type="GO" id="GO:0035485">
    <property type="term" value="F:adenine/guanine mispair binding"/>
    <property type="evidence" value="ECO:0007669"/>
    <property type="project" value="TreeGrafter"/>
</dbReference>
<evidence type="ECO:0000256" key="7">
    <source>
        <dbReference type="ARBA" id="ARBA00022723"/>
    </source>
</evidence>
<dbReference type="RefSeq" id="WP_075433552.1">
    <property type="nucleotide sequence ID" value="NZ_CP013259.1"/>
</dbReference>
<dbReference type="InterPro" id="IPR003265">
    <property type="entry name" value="HhH-GPD_domain"/>
</dbReference>
<dbReference type="GO" id="GO:0046872">
    <property type="term" value="F:metal ion binding"/>
    <property type="evidence" value="ECO:0007669"/>
    <property type="project" value="UniProtKB-UniRule"/>
</dbReference>
<dbReference type="GO" id="GO:0006284">
    <property type="term" value="P:base-excision repair"/>
    <property type="evidence" value="ECO:0007669"/>
    <property type="project" value="UniProtKB-UniRule"/>
</dbReference>
<dbReference type="Gene3D" id="3.90.79.10">
    <property type="entry name" value="Nucleoside Triphosphate Pyrophosphohydrolase"/>
    <property type="match status" value="1"/>
</dbReference>
<evidence type="ECO:0000256" key="14">
    <source>
        <dbReference type="RuleBase" id="RU365096"/>
    </source>
</evidence>
<dbReference type="InterPro" id="IPR023170">
    <property type="entry name" value="HhH_base_excis_C"/>
</dbReference>
<dbReference type="GO" id="GO:0034039">
    <property type="term" value="F:8-oxo-7,8-dihydroguanine DNA N-glycosylase activity"/>
    <property type="evidence" value="ECO:0007669"/>
    <property type="project" value="TreeGrafter"/>
</dbReference>
<dbReference type="PATRIC" id="fig|118101.4.peg.547"/>
<gene>
    <name evidence="16" type="ORF">ATN01_02745</name>
</gene>
<dbReference type="SUPFAM" id="SSF48150">
    <property type="entry name" value="DNA-glycosylase"/>
    <property type="match status" value="1"/>
</dbReference>
<evidence type="ECO:0000256" key="5">
    <source>
        <dbReference type="ARBA" id="ARBA00022023"/>
    </source>
</evidence>
<evidence type="ECO:0000259" key="15">
    <source>
        <dbReference type="SMART" id="SM00478"/>
    </source>
</evidence>
<evidence type="ECO:0000256" key="12">
    <source>
        <dbReference type="ARBA" id="ARBA00023204"/>
    </source>
</evidence>
<evidence type="ECO:0000256" key="6">
    <source>
        <dbReference type="ARBA" id="ARBA00022485"/>
    </source>
</evidence>
<dbReference type="AlphaFoldDB" id="A0A1B2H961"/>
<dbReference type="Pfam" id="PF14815">
    <property type="entry name" value="NUDIX_4"/>
    <property type="match status" value="1"/>
</dbReference>
<accession>A0A1B2H961</accession>
<evidence type="ECO:0000256" key="9">
    <source>
        <dbReference type="ARBA" id="ARBA00022801"/>
    </source>
</evidence>
<comment type="function">
    <text evidence="2">Adenine glycosylase active on G-A mispairs. MutY also corrects error-prone DNA synthesis past GO lesions which are due to the oxidatively damaged form of guanine: 7,8-dihydro-8-oxoguanine (8-oxo-dGTP).</text>
</comment>
<dbReference type="NCBIfam" id="TIGR01084">
    <property type="entry name" value="mutY"/>
    <property type="match status" value="1"/>
</dbReference>
<proteinExistence type="inferred from homology"/>
<comment type="cofactor">
    <cofactor evidence="14">
        <name>[4Fe-4S] cluster</name>
        <dbReference type="ChEBI" id="CHEBI:49883"/>
    </cofactor>
    <text evidence="14">Binds 1 [4Fe-4S] cluster.</text>
</comment>
<keyword evidence="8 14" id="KW-0227">DNA damage</keyword>
<keyword evidence="13 14" id="KW-0326">Glycosidase</keyword>
<evidence type="ECO:0000256" key="10">
    <source>
        <dbReference type="ARBA" id="ARBA00023004"/>
    </source>
</evidence>